<dbReference type="Proteomes" id="UP001623290">
    <property type="component" value="Plasmid unnamed2"/>
</dbReference>
<dbReference type="CDD" id="cd02968">
    <property type="entry name" value="SCO"/>
    <property type="match status" value="1"/>
</dbReference>
<comment type="similarity">
    <text evidence="1">Belongs to the SCO1/2 family.</text>
</comment>
<evidence type="ECO:0000256" key="1">
    <source>
        <dbReference type="ARBA" id="ARBA00010996"/>
    </source>
</evidence>
<accession>A0ABZ1E3U3</accession>
<dbReference type="PANTHER" id="PTHR12151">
    <property type="entry name" value="ELECTRON TRANSPORT PROTIN SCO1/SENC FAMILY MEMBER"/>
    <property type="match status" value="1"/>
</dbReference>
<evidence type="ECO:0000313" key="2">
    <source>
        <dbReference type="EMBL" id="WRY35704.1"/>
    </source>
</evidence>
<dbReference type="SUPFAM" id="SSF52833">
    <property type="entry name" value="Thioredoxin-like"/>
    <property type="match status" value="1"/>
</dbReference>
<gene>
    <name evidence="2" type="ORF">RPE78_15835</name>
</gene>
<dbReference type="EMBL" id="CP135445">
    <property type="protein sequence ID" value="WRY35704.1"/>
    <property type="molecule type" value="Genomic_DNA"/>
</dbReference>
<dbReference type="RefSeq" id="WP_330629445.1">
    <property type="nucleotide sequence ID" value="NZ_CP135445.1"/>
</dbReference>
<keyword evidence="2" id="KW-0614">Plasmid</keyword>
<organism evidence="2 3">
    <name type="scientific">Thioclava litoralis</name>
    <dbReference type="NCBI Taxonomy" id="3076557"/>
    <lineage>
        <taxon>Bacteria</taxon>
        <taxon>Pseudomonadati</taxon>
        <taxon>Pseudomonadota</taxon>
        <taxon>Alphaproteobacteria</taxon>
        <taxon>Rhodobacterales</taxon>
        <taxon>Paracoccaceae</taxon>
        <taxon>Thioclava</taxon>
    </lineage>
</organism>
<dbReference type="PANTHER" id="PTHR12151:SF25">
    <property type="entry name" value="LINALOOL DEHYDRATASE_ISOMERASE DOMAIN-CONTAINING PROTEIN"/>
    <property type="match status" value="1"/>
</dbReference>
<dbReference type="InterPro" id="IPR003782">
    <property type="entry name" value="SCO1/SenC"/>
</dbReference>
<name>A0ABZ1E3U3_9RHOB</name>
<sequence>MFRSGERFALFMTGLALVMTLGMVVYDKVVLPKYRAAQAAVMGQGEYVLQATDGQDFTYDSLKGSPSAVFFGFTHCPEVCPTTMGDLATWKEDIPGATDLRVYFVTVDPARDRLDQLRDYVSWIPGVIGVTGTQTEIDKAIKAYNVYAKKVVFDDGSYTMDHSAFVMLFDENGRYVDSVVYGEPLEVAEARIKNLVDGNPLGRGAVLPNDLLGILCLEAVKIFGA</sequence>
<reference evidence="2 3" key="1">
    <citation type="submission" date="2023-09" db="EMBL/GenBank/DDBJ databases">
        <title>Thioclava shenzhenensis sp. nov., a multidrug resistant bacteria-antagonizing species isolated from coastal seawater.</title>
        <authorList>
            <person name="Long M."/>
        </authorList>
    </citation>
    <scope>NUCLEOTIDE SEQUENCE [LARGE SCALE GENOMIC DNA]</scope>
    <source>
        <strain evidence="2 3">FTW29</strain>
        <plasmid evidence="2 3">unnamed2</plasmid>
    </source>
</reference>
<evidence type="ECO:0000313" key="3">
    <source>
        <dbReference type="Proteomes" id="UP001623290"/>
    </source>
</evidence>
<dbReference type="Pfam" id="PF02630">
    <property type="entry name" value="SCO1-SenC"/>
    <property type="match status" value="1"/>
</dbReference>
<proteinExistence type="inferred from homology"/>
<dbReference type="InterPro" id="IPR036249">
    <property type="entry name" value="Thioredoxin-like_sf"/>
</dbReference>
<keyword evidence="3" id="KW-1185">Reference proteome</keyword>
<dbReference type="Gene3D" id="3.40.30.10">
    <property type="entry name" value="Glutaredoxin"/>
    <property type="match status" value="1"/>
</dbReference>
<protein>
    <submittedName>
        <fullName evidence="2">SCO family protein</fullName>
    </submittedName>
</protein>
<geneLocation type="plasmid" evidence="2 3">
    <name>unnamed2</name>
</geneLocation>